<dbReference type="GO" id="GO:0004864">
    <property type="term" value="F:protein phosphatase inhibitor activity"/>
    <property type="evidence" value="ECO:0007669"/>
    <property type="project" value="TreeGrafter"/>
</dbReference>
<name>A0AAD7VP35_QUISA</name>
<protein>
    <submittedName>
        <fullName evidence="4">S-norcoclaurine synthase-like</fullName>
    </submittedName>
</protein>
<dbReference type="Pfam" id="PF00407">
    <property type="entry name" value="Bet_v_1"/>
    <property type="match status" value="1"/>
</dbReference>
<dbReference type="PANTHER" id="PTHR31213:SF19">
    <property type="entry name" value="BET V I_MAJOR LATEX PROTEIN DOMAIN-CONTAINING PROTEIN"/>
    <property type="match status" value="1"/>
</dbReference>
<dbReference type="KEGG" id="qsa:O6P43_001758"/>
<feature type="non-terminal residue" evidence="4">
    <location>
        <position position="1"/>
    </location>
</feature>
<keyword evidence="5" id="KW-1185">Reference proteome</keyword>
<evidence type="ECO:0000313" key="5">
    <source>
        <dbReference type="Proteomes" id="UP001163823"/>
    </source>
</evidence>
<gene>
    <name evidence="4" type="ORF">O6P43_001758</name>
</gene>
<comment type="similarity">
    <text evidence="1">Belongs to the BetVI family.</text>
</comment>
<dbReference type="CDD" id="cd07816">
    <property type="entry name" value="Bet_v1-like"/>
    <property type="match status" value="1"/>
</dbReference>
<feature type="domain" description="Bet v I/Major latex protein" evidence="3">
    <location>
        <begin position="21"/>
        <end position="140"/>
    </location>
</feature>
<dbReference type="GO" id="GO:0010427">
    <property type="term" value="F:abscisic acid binding"/>
    <property type="evidence" value="ECO:0007669"/>
    <property type="project" value="TreeGrafter"/>
</dbReference>
<dbReference type="GO" id="GO:0006952">
    <property type="term" value="P:defense response"/>
    <property type="evidence" value="ECO:0007669"/>
    <property type="project" value="InterPro"/>
</dbReference>
<keyword evidence="2" id="KW-0017">Alkaloid metabolism</keyword>
<comment type="caution">
    <text evidence="4">The sequence shown here is derived from an EMBL/GenBank/DDBJ whole genome shotgun (WGS) entry which is preliminary data.</text>
</comment>
<dbReference type="SUPFAM" id="SSF55961">
    <property type="entry name" value="Bet v1-like"/>
    <property type="match status" value="1"/>
</dbReference>
<dbReference type="AlphaFoldDB" id="A0AAD7VP35"/>
<evidence type="ECO:0000259" key="3">
    <source>
        <dbReference type="Pfam" id="PF00407"/>
    </source>
</evidence>
<dbReference type="InterPro" id="IPR000916">
    <property type="entry name" value="Bet_v_I/MLP"/>
</dbReference>
<evidence type="ECO:0000256" key="2">
    <source>
        <dbReference type="ARBA" id="ARBA00022589"/>
    </source>
</evidence>
<dbReference type="EMBL" id="JARAOO010000001">
    <property type="protein sequence ID" value="KAJ7982660.1"/>
    <property type="molecule type" value="Genomic_DNA"/>
</dbReference>
<reference evidence="4 5" key="1">
    <citation type="journal article" date="2023" name="Science">
        <title>Elucidation of the pathway for biosynthesis of saponin adjuvants from the soapbark tree.</title>
        <authorList>
            <person name="Reed J."/>
            <person name="Orme A."/>
            <person name="El-Demerdash A."/>
            <person name="Owen C."/>
            <person name="Martin L.B.B."/>
            <person name="Misra R.C."/>
            <person name="Kikuchi S."/>
            <person name="Rejzek M."/>
            <person name="Martin A.C."/>
            <person name="Harkess A."/>
            <person name="Leebens-Mack J."/>
            <person name="Louveau T."/>
            <person name="Stephenson M.J."/>
            <person name="Osbourn A."/>
        </authorList>
    </citation>
    <scope>NUCLEOTIDE SEQUENCE [LARGE SCALE GENOMIC DNA]</scope>
    <source>
        <strain evidence="4">S10</strain>
    </source>
</reference>
<dbReference type="GO" id="GO:0005737">
    <property type="term" value="C:cytoplasm"/>
    <property type="evidence" value="ECO:0007669"/>
    <property type="project" value="TreeGrafter"/>
</dbReference>
<organism evidence="4 5">
    <name type="scientific">Quillaja saponaria</name>
    <name type="common">Soap bark tree</name>
    <dbReference type="NCBI Taxonomy" id="32244"/>
    <lineage>
        <taxon>Eukaryota</taxon>
        <taxon>Viridiplantae</taxon>
        <taxon>Streptophyta</taxon>
        <taxon>Embryophyta</taxon>
        <taxon>Tracheophyta</taxon>
        <taxon>Spermatophyta</taxon>
        <taxon>Magnoliopsida</taxon>
        <taxon>eudicotyledons</taxon>
        <taxon>Gunneridae</taxon>
        <taxon>Pentapetalae</taxon>
        <taxon>rosids</taxon>
        <taxon>fabids</taxon>
        <taxon>Fabales</taxon>
        <taxon>Quillajaceae</taxon>
        <taxon>Quillaja</taxon>
    </lineage>
</organism>
<proteinExistence type="inferred from homology"/>
<dbReference type="GO" id="GO:0009738">
    <property type="term" value="P:abscisic acid-activated signaling pathway"/>
    <property type="evidence" value="ECO:0007669"/>
    <property type="project" value="TreeGrafter"/>
</dbReference>
<sequence>KQCLGKFLMNWSLDVPASEAWDLYSTSRLSKLVMEEIPNYIERLDIIQGDGGAGSVLKLTFAPGVAGPSSYIEKFTKIDNEKRVKEAELIEGGYLELGFSLYRYRYEVIEKGNDSSIIKSSIEYDIKEDAAPNTSSLLNLHTLAHIAQLAKLHLTKNKSSSNL</sequence>
<dbReference type="InterPro" id="IPR050279">
    <property type="entry name" value="Plant_def-hormone_signal"/>
</dbReference>
<dbReference type="InterPro" id="IPR023393">
    <property type="entry name" value="START-like_dom_sf"/>
</dbReference>
<dbReference type="GO" id="GO:0009820">
    <property type="term" value="P:alkaloid metabolic process"/>
    <property type="evidence" value="ECO:0007669"/>
    <property type="project" value="UniProtKB-KW"/>
</dbReference>
<dbReference type="Gene3D" id="3.30.530.20">
    <property type="match status" value="1"/>
</dbReference>
<dbReference type="GO" id="GO:0005634">
    <property type="term" value="C:nucleus"/>
    <property type="evidence" value="ECO:0007669"/>
    <property type="project" value="TreeGrafter"/>
</dbReference>
<evidence type="ECO:0000256" key="1">
    <source>
        <dbReference type="ARBA" id="ARBA00009744"/>
    </source>
</evidence>
<accession>A0AAD7VP35</accession>
<dbReference type="Proteomes" id="UP001163823">
    <property type="component" value="Chromosome 1"/>
</dbReference>
<evidence type="ECO:0000313" key="4">
    <source>
        <dbReference type="EMBL" id="KAJ7982660.1"/>
    </source>
</evidence>
<dbReference type="PANTHER" id="PTHR31213">
    <property type="entry name" value="OS08G0374000 PROTEIN-RELATED"/>
    <property type="match status" value="1"/>
</dbReference>
<dbReference type="GO" id="GO:0038023">
    <property type="term" value="F:signaling receptor activity"/>
    <property type="evidence" value="ECO:0007669"/>
    <property type="project" value="TreeGrafter"/>
</dbReference>